<evidence type="ECO:0000256" key="5">
    <source>
        <dbReference type="ARBA" id="ARBA00022692"/>
    </source>
</evidence>
<dbReference type="EMBL" id="BSFJ01000018">
    <property type="protein sequence ID" value="GLK72619.1"/>
    <property type="molecule type" value="Genomic_DNA"/>
</dbReference>
<feature type="transmembrane region" description="Helical" evidence="9">
    <location>
        <begin position="84"/>
        <end position="103"/>
    </location>
</feature>
<dbReference type="Proteomes" id="UP001143370">
    <property type="component" value="Unassembled WGS sequence"/>
</dbReference>
<evidence type="ECO:0000256" key="4">
    <source>
        <dbReference type="ARBA" id="ARBA00022519"/>
    </source>
</evidence>
<evidence type="ECO:0000313" key="12">
    <source>
        <dbReference type="Proteomes" id="UP001143370"/>
    </source>
</evidence>
<evidence type="ECO:0000256" key="2">
    <source>
        <dbReference type="ARBA" id="ARBA00022448"/>
    </source>
</evidence>
<feature type="transmembrane region" description="Helical" evidence="9">
    <location>
        <begin position="46"/>
        <end position="64"/>
    </location>
</feature>
<evidence type="ECO:0000256" key="6">
    <source>
        <dbReference type="ARBA" id="ARBA00022989"/>
    </source>
</evidence>
<dbReference type="Pfam" id="PF04290">
    <property type="entry name" value="DctQ"/>
    <property type="match status" value="1"/>
</dbReference>
<dbReference type="AlphaFoldDB" id="A0A9W6JB62"/>
<dbReference type="GO" id="GO:0022857">
    <property type="term" value="F:transmembrane transporter activity"/>
    <property type="evidence" value="ECO:0007669"/>
    <property type="project" value="UniProtKB-UniRule"/>
</dbReference>
<proteinExistence type="inferred from homology"/>
<comment type="similarity">
    <text evidence="8 9">Belongs to the TRAP transporter small permease family.</text>
</comment>
<reference evidence="11" key="1">
    <citation type="journal article" date="2014" name="Int. J. Syst. Evol. Microbiol.">
        <title>Complete genome sequence of Corynebacterium casei LMG S-19264T (=DSM 44701T), isolated from a smear-ripened cheese.</title>
        <authorList>
            <consortium name="US DOE Joint Genome Institute (JGI-PGF)"/>
            <person name="Walter F."/>
            <person name="Albersmeier A."/>
            <person name="Kalinowski J."/>
            <person name="Ruckert C."/>
        </authorList>
    </citation>
    <scope>NUCLEOTIDE SEQUENCE</scope>
    <source>
        <strain evidence="11">VKM B-2484</strain>
    </source>
</reference>
<comment type="subunit">
    <text evidence="9">The complex comprises the extracytoplasmic solute receptor protein and the two transmembrane proteins.</text>
</comment>
<evidence type="ECO:0000256" key="9">
    <source>
        <dbReference type="RuleBase" id="RU369079"/>
    </source>
</evidence>
<evidence type="ECO:0000256" key="1">
    <source>
        <dbReference type="ARBA" id="ARBA00004429"/>
    </source>
</evidence>
<keyword evidence="6 9" id="KW-1133">Transmembrane helix</keyword>
<dbReference type="PANTHER" id="PTHR35011:SF2">
    <property type="entry name" value="2,3-DIKETO-L-GULONATE TRAP TRANSPORTER SMALL PERMEASE PROTEIN YIAM"/>
    <property type="match status" value="1"/>
</dbReference>
<dbReference type="PANTHER" id="PTHR35011">
    <property type="entry name" value="2,3-DIKETO-L-GULONATE TRAP TRANSPORTER SMALL PERMEASE PROTEIN YIAM"/>
    <property type="match status" value="1"/>
</dbReference>
<evidence type="ECO:0000256" key="7">
    <source>
        <dbReference type="ARBA" id="ARBA00023136"/>
    </source>
</evidence>
<comment type="subcellular location">
    <subcellularLocation>
        <location evidence="1 9">Cell inner membrane</location>
        <topology evidence="1 9">Multi-pass membrane protein</topology>
    </subcellularLocation>
</comment>
<evidence type="ECO:0000313" key="11">
    <source>
        <dbReference type="EMBL" id="GLK72619.1"/>
    </source>
</evidence>
<accession>A0A9W6JB62</accession>
<comment type="function">
    <text evidence="9">Part of the tripartite ATP-independent periplasmic (TRAP) transport system.</text>
</comment>
<keyword evidence="4 9" id="KW-0997">Cell inner membrane</keyword>
<feature type="domain" description="Tripartite ATP-independent periplasmic transporters DctQ component" evidence="10">
    <location>
        <begin position="24"/>
        <end position="147"/>
    </location>
</feature>
<keyword evidence="3" id="KW-1003">Cell membrane</keyword>
<evidence type="ECO:0000259" key="10">
    <source>
        <dbReference type="Pfam" id="PF04290"/>
    </source>
</evidence>
<dbReference type="GO" id="GO:0005886">
    <property type="term" value="C:plasma membrane"/>
    <property type="evidence" value="ECO:0007669"/>
    <property type="project" value="UniProtKB-SubCell"/>
</dbReference>
<dbReference type="InterPro" id="IPR007387">
    <property type="entry name" value="TRAP_DctQ"/>
</dbReference>
<dbReference type="InterPro" id="IPR055348">
    <property type="entry name" value="DctQ"/>
</dbReference>
<feature type="transmembrane region" description="Helical" evidence="9">
    <location>
        <begin position="12"/>
        <end position="34"/>
    </location>
</feature>
<sequence>MLAIRRSYDRILEVVAALLMAALTGIIVLGFVFRALGLSLVWYDEIASIGLCWLTYYGSALAALRGAHIGFPGIVNAFPPALRVASTIAAEIIVLAFFVILAVTGLEVLDILQGDTLVSIPSVSLVVTQSVIPITAVLFIIAELLRFPEVLAAARGAGFEDHELKEALETVQETASSTGGTSR</sequence>
<keyword evidence="2 9" id="KW-0813">Transport</keyword>
<organism evidence="11 12">
    <name type="scientific">Ancylobacter dichloromethanicus</name>
    <dbReference type="NCBI Taxonomy" id="518825"/>
    <lineage>
        <taxon>Bacteria</taxon>
        <taxon>Pseudomonadati</taxon>
        <taxon>Pseudomonadota</taxon>
        <taxon>Alphaproteobacteria</taxon>
        <taxon>Hyphomicrobiales</taxon>
        <taxon>Xanthobacteraceae</taxon>
        <taxon>Ancylobacter</taxon>
    </lineage>
</organism>
<comment type="caution">
    <text evidence="11">The sequence shown here is derived from an EMBL/GenBank/DDBJ whole genome shotgun (WGS) entry which is preliminary data.</text>
</comment>
<feature type="transmembrane region" description="Helical" evidence="9">
    <location>
        <begin position="123"/>
        <end position="145"/>
    </location>
</feature>
<protein>
    <recommendedName>
        <fullName evidence="9">TRAP transporter small permease protein</fullName>
    </recommendedName>
</protein>
<evidence type="ECO:0000256" key="3">
    <source>
        <dbReference type="ARBA" id="ARBA00022475"/>
    </source>
</evidence>
<keyword evidence="12" id="KW-1185">Reference proteome</keyword>
<keyword evidence="7 9" id="KW-0472">Membrane</keyword>
<gene>
    <name evidence="11" type="ORF">GCM10017643_27350</name>
</gene>
<evidence type="ECO:0000256" key="8">
    <source>
        <dbReference type="ARBA" id="ARBA00038436"/>
    </source>
</evidence>
<dbReference type="GO" id="GO:0015740">
    <property type="term" value="P:C4-dicarboxylate transport"/>
    <property type="evidence" value="ECO:0007669"/>
    <property type="project" value="TreeGrafter"/>
</dbReference>
<keyword evidence="5 9" id="KW-0812">Transmembrane</keyword>
<reference evidence="11" key="2">
    <citation type="submission" date="2023-01" db="EMBL/GenBank/DDBJ databases">
        <authorList>
            <person name="Sun Q."/>
            <person name="Evtushenko L."/>
        </authorList>
    </citation>
    <scope>NUCLEOTIDE SEQUENCE</scope>
    <source>
        <strain evidence="11">VKM B-2484</strain>
    </source>
</reference>
<name>A0A9W6JB62_9HYPH</name>